<keyword evidence="1" id="KW-1133">Transmembrane helix</keyword>
<name>A0A0G3HEP9_9CORY</name>
<keyword evidence="1" id="KW-0472">Membrane</keyword>
<evidence type="ECO:0000313" key="2">
    <source>
        <dbReference type="EMBL" id="AKK11779.1"/>
    </source>
</evidence>
<reference evidence="3" key="2">
    <citation type="submission" date="2015-05" db="EMBL/GenBank/DDBJ databases">
        <title>Complete genome sequence of Corynebacterium uterequi DSM 45634, isolated from the uterus of a maiden mare.</title>
        <authorList>
            <person name="Ruckert C."/>
            <person name="Albersmeier A."/>
            <person name="Winkler A."/>
            <person name="Tauch A."/>
        </authorList>
    </citation>
    <scope>NUCLEOTIDE SEQUENCE [LARGE SCALE GENOMIC DNA]</scope>
    <source>
        <strain evidence="3">DSM 45634</strain>
    </source>
</reference>
<evidence type="ECO:0000313" key="3">
    <source>
        <dbReference type="Proteomes" id="UP000035548"/>
    </source>
</evidence>
<keyword evidence="3" id="KW-1185">Reference proteome</keyword>
<proteinExistence type="predicted"/>
<gene>
    <name evidence="2" type="ORF">CUTER_09010</name>
</gene>
<protein>
    <submittedName>
        <fullName evidence="2">Uncharacterized protein</fullName>
    </submittedName>
</protein>
<dbReference type="PATRIC" id="fig|1072256.5.peg.1781"/>
<dbReference type="AlphaFoldDB" id="A0A0G3HEP9"/>
<feature type="transmembrane region" description="Helical" evidence="1">
    <location>
        <begin position="31"/>
        <end position="50"/>
    </location>
</feature>
<sequence>MENLSPTLYNTITSCLLIALAVATILKAPFWAGAALLAPLAALTISRAAIMIRNHRKATS</sequence>
<dbReference type="KEGG" id="cut:CUTER_09010"/>
<dbReference type="Proteomes" id="UP000035548">
    <property type="component" value="Chromosome"/>
</dbReference>
<dbReference type="STRING" id="1072256.CUTER_09010"/>
<accession>A0A0G3HEP9</accession>
<feature type="transmembrane region" description="Helical" evidence="1">
    <location>
        <begin position="7"/>
        <end position="25"/>
    </location>
</feature>
<organism evidence="2 3">
    <name type="scientific">Corynebacterium uterequi</name>
    <dbReference type="NCBI Taxonomy" id="1072256"/>
    <lineage>
        <taxon>Bacteria</taxon>
        <taxon>Bacillati</taxon>
        <taxon>Actinomycetota</taxon>
        <taxon>Actinomycetes</taxon>
        <taxon>Mycobacteriales</taxon>
        <taxon>Corynebacteriaceae</taxon>
        <taxon>Corynebacterium</taxon>
    </lineage>
</organism>
<keyword evidence="1" id="KW-0812">Transmembrane</keyword>
<dbReference type="EMBL" id="CP011546">
    <property type="protein sequence ID" value="AKK11779.1"/>
    <property type="molecule type" value="Genomic_DNA"/>
</dbReference>
<reference evidence="2 3" key="1">
    <citation type="journal article" date="2015" name="Genome Announc.">
        <title>Virulence Factor Genes Detected in the Complete Genome Sequence of Corynebacterium uterequi DSM 45634, Isolated from the Uterus of a Maiden Mare.</title>
        <authorList>
            <person name="Ruckert C."/>
            <person name="Kriete M."/>
            <person name="Jaenicke S."/>
            <person name="Winkler A."/>
            <person name="Tauch A."/>
        </authorList>
    </citation>
    <scope>NUCLEOTIDE SEQUENCE [LARGE SCALE GENOMIC DNA]</scope>
    <source>
        <strain evidence="2 3">DSM 45634</strain>
    </source>
</reference>
<evidence type="ECO:0000256" key="1">
    <source>
        <dbReference type="SAM" id="Phobius"/>
    </source>
</evidence>